<comment type="caution">
    <text evidence="4">The sequence shown here is derived from an EMBL/GenBank/DDBJ whole genome shotgun (WGS) entry which is preliminary data.</text>
</comment>
<dbReference type="Proteomes" id="UP001589627">
    <property type="component" value="Unassembled WGS sequence"/>
</dbReference>
<keyword evidence="1" id="KW-0547">Nucleotide-binding</keyword>
<dbReference type="InterPro" id="IPR027417">
    <property type="entry name" value="P-loop_NTPase"/>
</dbReference>
<dbReference type="EMBL" id="JBHLZP010000489">
    <property type="protein sequence ID" value="MFB9838277.1"/>
    <property type="molecule type" value="Genomic_DNA"/>
</dbReference>
<dbReference type="Pfam" id="PF13191">
    <property type="entry name" value="AAA_16"/>
    <property type="match status" value="1"/>
</dbReference>
<dbReference type="SUPFAM" id="SSF52540">
    <property type="entry name" value="P-loop containing nucleoside triphosphate hydrolases"/>
    <property type="match status" value="1"/>
</dbReference>
<dbReference type="Gene3D" id="1.25.40.10">
    <property type="entry name" value="Tetratricopeptide repeat domain"/>
    <property type="match status" value="2"/>
</dbReference>
<reference evidence="4 5" key="1">
    <citation type="submission" date="2024-09" db="EMBL/GenBank/DDBJ databases">
        <authorList>
            <person name="Sun Q."/>
            <person name="Mori K."/>
        </authorList>
    </citation>
    <scope>NUCLEOTIDE SEQUENCE [LARGE SCALE GENOMIC DNA]</scope>
    <source>
        <strain evidence="4 5">TBRC 0563</strain>
    </source>
</reference>
<evidence type="ECO:0000259" key="3">
    <source>
        <dbReference type="Pfam" id="PF13191"/>
    </source>
</evidence>
<dbReference type="InterPro" id="IPR011990">
    <property type="entry name" value="TPR-like_helical_dom_sf"/>
</dbReference>
<dbReference type="SUPFAM" id="SSF48452">
    <property type="entry name" value="TPR-like"/>
    <property type="match status" value="1"/>
</dbReference>
<organism evidence="4 5">
    <name type="scientific">Actinoallomurus acaciae</name>
    <dbReference type="NCBI Taxonomy" id="502577"/>
    <lineage>
        <taxon>Bacteria</taxon>
        <taxon>Bacillati</taxon>
        <taxon>Actinomycetota</taxon>
        <taxon>Actinomycetes</taxon>
        <taxon>Streptosporangiales</taxon>
        <taxon>Thermomonosporaceae</taxon>
        <taxon>Actinoallomurus</taxon>
    </lineage>
</organism>
<keyword evidence="2" id="KW-0067">ATP-binding</keyword>
<evidence type="ECO:0000313" key="5">
    <source>
        <dbReference type="Proteomes" id="UP001589627"/>
    </source>
</evidence>
<name>A0ABV5YWG8_9ACTN</name>
<feature type="domain" description="Orc1-like AAA ATPase" evidence="3">
    <location>
        <begin position="31"/>
        <end position="179"/>
    </location>
</feature>
<evidence type="ECO:0000256" key="2">
    <source>
        <dbReference type="ARBA" id="ARBA00022840"/>
    </source>
</evidence>
<protein>
    <submittedName>
        <fullName evidence="4">AAA family ATPase</fullName>
    </submittedName>
</protein>
<gene>
    <name evidence="4" type="ORF">ACFFNX_39585</name>
</gene>
<dbReference type="InterPro" id="IPR041664">
    <property type="entry name" value="AAA_16"/>
</dbReference>
<dbReference type="PANTHER" id="PTHR16305">
    <property type="entry name" value="TESTICULAR SOLUBLE ADENYLYL CYCLASE"/>
    <property type="match status" value="1"/>
</dbReference>
<dbReference type="PANTHER" id="PTHR16305:SF35">
    <property type="entry name" value="TRANSCRIPTIONAL ACTIVATOR DOMAIN"/>
    <property type="match status" value="1"/>
</dbReference>
<proteinExistence type="predicted"/>
<feature type="non-terminal residue" evidence="4">
    <location>
        <position position="715"/>
    </location>
</feature>
<keyword evidence="5" id="KW-1185">Reference proteome</keyword>
<evidence type="ECO:0000256" key="1">
    <source>
        <dbReference type="ARBA" id="ARBA00022741"/>
    </source>
</evidence>
<dbReference type="RefSeq" id="WP_378211293.1">
    <property type="nucleotide sequence ID" value="NZ_JBHLZP010000489.1"/>
</dbReference>
<sequence length="715" mass="76986">MSHGLTAASGSPRAFDAQAGVDLERSSRRGWRGRGREWRAVSAAIVAAERSRGSVVLVEGQSGMGKSRLLSDAIEAAAARGFMLAHGAADEPSRLAPLVPLMTALGESPQTLRDGLDPTAETADLRLRLIERLQSRLEQRVARGPFLITLDDLQWADPTTLLALRSIVPELASYPLLWILAKTTGVTGSGTDRVFEILARDGAVRIVLEPLSDRAVAEVIDDVLGAAPGPELLAMTAATGGNPFLLVELLRGLHDENAVRTADGQVTLVSRQLPRRMQEIARSRLGRLSPHTRHLLQVAAVLGHSFRVDDLAEMFDEPPSRLLPALEEAEAAAVVAASGDQLTFGHELLWQAVTETVTVPVRHALHRQAAEMLLRRGGSAIPAATHLMHYARPGDGHALKGLDQAVREVLPSSPQSAADLAVRALELTTPGDPDRVDRTVTAVYALTTSGRLPEAADFARTAMGQAQHPGQAARLRSELAYALLLAGRPADAVCEAEKALAQPDLTGDKRGLAEQVYLRALYAVHDFRRGRELAEEIIDSGRQHSRAAQVGARMLFSYLAWSDGKAADGISHVREAVRIAPHDDVEARRVHPRLHLATLLTDMRRLEEADSHLTQVAEEITEFGQTAYAPSPAIFRARLRLAEGRLDDAAAEAQAGLADADQMGSHAFVLLGLAVLVAVAVRRGELDAAAGHAQRYEERFEAGARFGAAWGRWAM</sequence>
<accession>A0ABV5YWG8</accession>
<evidence type="ECO:0000313" key="4">
    <source>
        <dbReference type="EMBL" id="MFB9838277.1"/>
    </source>
</evidence>